<dbReference type="AlphaFoldDB" id="A0A443QR49"/>
<sequence length="127" mass="14798">MLFLLFLIFFISFKFYENCEECSETLLLTPLIESGNIEEAKKYSWTKKVSMLNINKPVGTGFSFTDRQNGFAKNLNESTENLFFALPQFFTMFNELRANDFYEIGESYAGKYVPAIAHKIHNEQFEV</sequence>
<accession>A0A443QR49</accession>
<evidence type="ECO:0000313" key="9">
    <source>
        <dbReference type="Proteomes" id="UP000288716"/>
    </source>
</evidence>
<dbReference type="Proteomes" id="UP000288716">
    <property type="component" value="Unassembled WGS sequence"/>
</dbReference>
<dbReference type="Pfam" id="PF00450">
    <property type="entry name" value="Peptidase_S10"/>
    <property type="match status" value="1"/>
</dbReference>
<organism evidence="8 9">
    <name type="scientific">Leptotrombidium deliense</name>
    <dbReference type="NCBI Taxonomy" id="299467"/>
    <lineage>
        <taxon>Eukaryota</taxon>
        <taxon>Metazoa</taxon>
        <taxon>Ecdysozoa</taxon>
        <taxon>Arthropoda</taxon>
        <taxon>Chelicerata</taxon>
        <taxon>Arachnida</taxon>
        <taxon>Acari</taxon>
        <taxon>Acariformes</taxon>
        <taxon>Trombidiformes</taxon>
        <taxon>Prostigmata</taxon>
        <taxon>Anystina</taxon>
        <taxon>Parasitengona</taxon>
        <taxon>Trombiculoidea</taxon>
        <taxon>Trombiculidae</taxon>
        <taxon>Leptotrombidium</taxon>
    </lineage>
</organism>
<feature type="signal peptide" evidence="7">
    <location>
        <begin position="1"/>
        <end position="19"/>
    </location>
</feature>
<evidence type="ECO:0000256" key="5">
    <source>
        <dbReference type="ARBA" id="ARBA00022801"/>
    </source>
</evidence>
<dbReference type="PRINTS" id="PR00724">
    <property type="entry name" value="CRBOXYPTASEC"/>
</dbReference>
<dbReference type="OrthoDB" id="6428481at2759"/>
<keyword evidence="5" id="KW-0378">Hydrolase</keyword>
<protein>
    <submittedName>
        <fullName evidence="8">Putative serine carboxypeptidase CPVL-like protein</fullName>
    </submittedName>
</protein>
<dbReference type="STRING" id="299467.A0A443QR49"/>
<dbReference type="InterPro" id="IPR029058">
    <property type="entry name" value="AB_hydrolase_fold"/>
</dbReference>
<evidence type="ECO:0000256" key="4">
    <source>
        <dbReference type="ARBA" id="ARBA00022729"/>
    </source>
</evidence>
<keyword evidence="6" id="KW-0325">Glycoprotein</keyword>
<dbReference type="VEuPathDB" id="VectorBase:LDEU014223"/>
<keyword evidence="9" id="KW-1185">Reference proteome</keyword>
<dbReference type="GO" id="GO:0004185">
    <property type="term" value="F:serine-type carboxypeptidase activity"/>
    <property type="evidence" value="ECO:0007669"/>
    <property type="project" value="InterPro"/>
</dbReference>
<feature type="chain" id="PRO_5019553200" evidence="7">
    <location>
        <begin position="20"/>
        <end position="127"/>
    </location>
</feature>
<dbReference type="InterPro" id="IPR001563">
    <property type="entry name" value="Peptidase_S10"/>
</dbReference>
<evidence type="ECO:0000256" key="1">
    <source>
        <dbReference type="ARBA" id="ARBA00009431"/>
    </source>
</evidence>
<evidence type="ECO:0000256" key="3">
    <source>
        <dbReference type="ARBA" id="ARBA00022670"/>
    </source>
</evidence>
<name>A0A443QR49_9ACAR</name>
<reference evidence="8 9" key="1">
    <citation type="journal article" date="2018" name="Gigascience">
        <title>Genomes of trombidid mites reveal novel predicted allergens and laterally-transferred genes associated with secondary metabolism.</title>
        <authorList>
            <person name="Dong X."/>
            <person name="Chaisiri K."/>
            <person name="Xia D."/>
            <person name="Armstrong S.D."/>
            <person name="Fang Y."/>
            <person name="Donnelly M.J."/>
            <person name="Kadowaki T."/>
            <person name="McGarry J.W."/>
            <person name="Darby A.C."/>
            <person name="Makepeace B.L."/>
        </authorList>
    </citation>
    <scope>NUCLEOTIDE SEQUENCE [LARGE SCALE GENOMIC DNA]</scope>
    <source>
        <strain evidence="8">UoL-UT</strain>
    </source>
</reference>
<dbReference type="SUPFAM" id="SSF53474">
    <property type="entry name" value="alpha/beta-Hydrolases"/>
    <property type="match status" value="1"/>
</dbReference>
<comment type="similarity">
    <text evidence="1">Belongs to the peptidase S10 family.</text>
</comment>
<keyword evidence="4 7" id="KW-0732">Signal</keyword>
<dbReference type="GO" id="GO:0006508">
    <property type="term" value="P:proteolysis"/>
    <property type="evidence" value="ECO:0007669"/>
    <property type="project" value="UniProtKB-KW"/>
</dbReference>
<evidence type="ECO:0000256" key="2">
    <source>
        <dbReference type="ARBA" id="ARBA00022645"/>
    </source>
</evidence>
<keyword evidence="2 8" id="KW-0121">Carboxypeptidase</keyword>
<keyword evidence="3" id="KW-0645">Protease</keyword>
<dbReference type="EMBL" id="NCKV01052788">
    <property type="protein sequence ID" value="RWS05491.1"/>
    <property type="molecule type" value="Genomic_DNA"/>
</dbReference>
<gene>
    <name evidence="8" type="ORF">B4U80_06627</name>
</gene>
<dbReference type="PANTHER" id="PTHR11802">
    <property type="entry name" value="SERINE PROTEASE FAMILY S10 SERINE CARBOXYPEPTIDASE"/>
    <property type="match status" value="1"/>
</dbReference>
<evidence type="ECO:0000256" key="6">
    <source>
        <dbReference type="ARBA" id="ARBA00023180"/>
    </source>
</evidence>
<evidence type="ECO:0000256" key="7">
    <source>
        <dbReference type="SAM" id="SignalP"/>
    </source>
</evidence>
<proteinExistence type="inferred from homology"/>
<evidence type="ECO:0000313" key="8">
    <source>
        <dbReference type="EMBL" id="RWS05491.1"/>
    </source>
</evidence>
<dbReference type="PANTHER" id="PTHR11802:SF472">
    <property type="entry name" value="SERINE CARBOXYPEPTIDASE CPVL-RELATED"/>
    <property type="match status" value="1"/>
</dbReference>
<comment type="caution">
    <text evidence="8">The sequence shown here is derived from an EMBL/GenBank/DDBJ whole genome shotgun (WGS) entry which is preliminary data.</text>
</comment>
<dbReference type="Gene3D" id="3.40.50.1820">
    <property type="entry name" value="alpha/beta hydrolase"/>
    <property type="match status" value="1"/>
</dbReference>